<dbReference type="EMBL" id="SRPW01000265">
    <property type="protein sequence ID" value="KAG6016218.1"/>
    <property type="molecule type" value="Genomic_DNA"/>
</dbReference>
<evidence type="ECO:0000313" key="1">
    <source>
        <dbReference type="EMBL" id="KAG6016218.1"/>
    </source>
</evidence>
<feature type="non-terminal residue" evidence="1">
    <location>
        <position position="1"/>
    </location>
</feature>
<protein>
    <submittedName>
        <fullName evidence="1">Uncharacterized protein</fullName>
    </submittedName>
</protein>
<dbReference type="AlphaFoldDB" id="A0A9P7T2Y8"/>
<organism evidence="1 2">
    <name type="scientific">Claviceps pusilla</name>
    <dbReference type="NCBI Taxonomy" id="123648"/>
    <lineage>
        <taxon>Eukaryota</taxon>
        <taxon>Fungi</taxon>
        <taxon>Dikarya</taxon>
        <taxon>Ascomycota</taxon>
        <taxon>Pezizomycotina</taxon>
        <taxon>Sordariomycetes</taxon>
        <taxon>Hypocreomycetidae</taxon>
        <taxon>Hypocreales</taxon>
        <taxon>Clavicipitaceae</taxon>
        <taxon>Claviceps</taxon>
    </lineage>
</organism>
<sequence length="54" mass="6333">FRLQMVLLQPDCNFRTLPINMIITAAHHCQDYTFHWPESRCYNSRISVNPSPVA</sequence>
<keyword evidence="2" id="KW-1185">Reference proteome</keyword>
<accession>A0A9P7T2Y8</accession>
<comment type="caution">
    <text evidence="1">The sequence shown here is derived from an EMBL/GenBank/DDBJ whole genome shotgun (WGS) entry which is preliminary data.</text>
</comment>
<gene>
    <name evidence="1" type="ORF">E4U43_004045</name>
</gene>
<evidence type="ECO:0000313" key="2">
    <source>
        <dbReference type="Proteomes" id="UP000748025"/>
    </source>
</evidence>
<reference evidence="1" key="1">
    <citation type="journal article" date="2020" name="bioRxiv">
        <title>Whole genome comparisons of ergot fungi reveals the divergence and evolution of species within the genus Claviceps are the result of varying mechanisms driving genome evolution and host range expansion.</title>
        <authorList>
            <person name="Wyka S.A."/>
            <person name="Mondo S.J."/>
            <person name="Liu M."/>
            <person name="Dettman J."/>
            <person name="Nalam V."/>
            <person name="Broders K.D."/>
        </authorList>
    </citation>
    <scope>NUCLEOTIDE SEQUENCE</scope>
    <source>
        <strain evidence="1">CCC 602</strain>
    </source>
</reference>
<name>A0A9P7T2Y8_9HYPO</name>
<proteinExistence type="predicted"/>
<dbReference type="Proteomes" id="UP000748025">
    <property type="component" value="Unassembled WGS sequence"/>
</dbReference>